<accession>A0AAD8JKT8</accession>
<dbReference type="AlphaFoldDB" id="A0AAD8JKT8"/>
<feature type="compositionally biased region" description="Basic and acidic residues" evidence="1">
    <location>
        <begin position="150"/>
        <end position="159"/>
    </location>
</feature>
<organism evidence="2 3">
    <name type="scientific">Heracleum sosnowskyi</name>
    <dbReference type="NCBI Taxonomy" id="360622"/>
    <lineage>
        <taxon>Eukaryota</taxon>
        <taxon>Viridiplantae</taxon>
        <taxon>Streptophyta</taxon>
        <taxon>Embryophyta</taxon>
        <taxon>Tracheophyta</taxon>
        <taxon>Spermatophyta</taxon>
        <taxon>Magnoliopsida</taxon>
        <taxon>eudicotyledons</taxon>
        <taxon>Gunneridae</taxon>
        <taxon>Pentapetalae</taxon>
        <taxon>asterids</taxon>
        <taxon>campanulids</taxon>
        <taxon>Apiales</taxon>
        <taxon>Apiaceae</taxon>
        <taxon>Apioideae</taxon>
        <taxon>apioid superclade</taxon>
        <taxon>Tordylieae</taxon>
        <taxon>Tordyliinae</taxon>
        <taxon>Heracleum</taxon>
    </lineage>
</organism>
<evidence type="ECO:0000256" key="1">
    <source>
        <dbReference type="SAM" id="MobiDB-lite"/>
    </source>
</evidence>
<feature type="compositionally biased region" description="Polar residues" evidence="1">
    <location>
        <begin position="160"/>
        <end position="170"/>
    </location>
</feature>
<feature type="compositionally biased region" description="Polar residues" evidence="1">
    <location>
        <begin position="113"/>
        <end position="128"/>
    </location>
</feature>
<reference evidence="2" key="1">
    <citation type="submission" date="2023-02" db="EMBL/GenBank/DDBJ databases">
        <title>Genome of toxic invasive species Heracleum sosnowskyi carries increased number of genes despite the absence of recent whole-genome duplications.</title>
        <authorList>
            <person name="Schelkunov M."/>
            <person name="Shtratnikova V."/>
            <person name="Makarenko M."/>
            <person name="Klepikova A."/>
            <person name="Omelchenko D."/>
            <person name="Novikova G."/>
            <person name="Obukhova E."/>
            <person name="Bogdanov V."/>
            <person name="Penin A."/>
            <person name="Logacheva M."/>
        </authorList>
    </citation>
    <scope>NUCLEOTIDE SEQUENCE</scope>
    <source>
        <strain evidence="2">Hsosn_3</strain>
        <tissue evidence="2">Leaf</tissue>
    </source>
</reference>
<proteinExistence type="predicted"/>
<sequence>MGQYLKAINDLYIMQFGFKDVQMFFLKAETYMLLNLVGVHYCISWLRLPLFVIEGDYIQLREGAQEIIAATAAFAKVKAAASATSPNSSLLPSVAVTPMAQQHRLKREHATSRPRNLTDSHSQPSMMQTQHINGAPFSVGTVSTVKILSKPKEPLERNSRTSGTSSKARR</sequence>
<dbReference type="Proteomes" id="UP001237642">
    <property type="component" value="Unassembled WGS sequence"/>
</dbReference>
<dbReference type="PANTHER" id="PTHR35766">
    <property type="entry name" value="OS08G0543600 PROTEIN"/>
    <property type="match status" value="1"/>
</dbReference>
<feature type="region of interest" description="Disordered" evidence="1">
    <location>
        <begin position="148"/>
        <end position="170"/>
    </location>
</feature>
<dbReference type="PANTHER" id="PTHR35766:SF1">
    <property type="entry name" value="OS08G0543600 PROTEIN"/>
    <property type="match status" value="1"/>
</dbReference>
<dbReference type="EMBL" id="JAUIZM010000001">
    <property type="protein sequence ID" value="KAK1405284.1"/>
    <property type="molecule type" value="Genomic_DNA"/>
</dbReference>
<evidence type="ECO:0000313" key="2">
    <source>
        <dbReference type="EMBL" id="KAK1405284.1"/>
    </source>
</evidence>
<protein>
    <submittedName>
        <fullName evidence="2">Uncharacterized protein</fullName>
    </submittedName>
</protein>
<gene>
    <name evidence="2" type="ORF">POM88_004889</name>
</gene>
<feature type="region of interest" description="Disordered" evidence="1">
    <location>
        <begin position="102"/>
        <end position="128"/>
    </location>
</feature>
<evidence type="ECO:0000313" key="3">
    <source>
        <dbReference type="Proteomes" id="UP001237642"/>
    </source>
</evidence>
<keyword evidence="3" id="KW-1185">Reference proteome</keyword>
<comment type="caution">
    <text evidence="2">The sequence shown here is derived from an EMBL/GenBank/DDBJ whole genome shotgun (WGS) entry which is preliminary data.</text>
</comment>
<reference evidence="2" key="2">
    <citation type="submission" date="2023-05" db="EMBL/GenBank/DDBJ databases">
        <authorList>
            <person name="Schelkunov M.I."/>
        </authorList>
    </citation>
    <scope>NUCLEOTIDE SEQUENCE</scope>
    <source>
        <strain evidence="2">Hsosn_3</strain>
        <tissue evidence="2">Leaf</tissue>
    </source>
</reference>
<name>A0AAD8JKT8_9APIA</name>